<feature type="non-terminal residue" evidence="1">
    <location>
        <position position="1"/>
    </location>
</feature>
<proteinExistence type="predicted"/>
<evidence type="ECO:0000313" key="1">
    <source>
        <dbReference type="EMBL" id="CAF5093035.1"/>
    </source>
</evidence>
<dbReference type="EMBL" id="CAJOBH010236532">
    <property type="protein sequence ID" value="CAF5093035.1"/>
    <property type="molecule type" value="Genomic_DNA"/>
</dbReference>
<reference evidence="1" key="1">
    <citation type="submission" date="2021-02" db="EMBL/GenBank/DDBJ databases">
        <authorList>
            <person name="Nowell W R."/>
        </authorList>
    </citation>
    <scope>NUCLEOTIDE SEQUENCE</scope>
</reference>
<accession>A0A8S3EYL8</accession>
<protein>
    <submittedName>
        <fullName evidence="1">Uncharacterized protein</fullName>
    </submittedName>
</protein>
<comment type="caution">
    <text evidence="1">The sequence shown here is derived from an EMBL/GenBank/DDBJ whole genome shotgun (WGS) entry which is preliminary data.</text>
</comment>
<organism evidence="1 2">
    <name type="scientific">Rotaria magnacalcarata</name>
    <dbReference type="NCBI Taxonomy" id="392030"/>
    <lineage>
        <taxon>Eukaryota</taxon>
        <taxon>Metazoa</taxon>
        <taxon>Spiralia</taxon>
        <taxon>Gnathifera</taxon>
        <taxon>Rotifera</taxon>
        <taxon>Eurotatoria</taxon>
        <taxon>Bdelloidea</taxon>
        <taxon>Philodinida</taxon>
        <taxon>Philodinidae</taxon>
        <taxon>Rotaria</taxon>
    </lineage>
</organism>
<dbReference type="Proteomes" id="UP000681967">
    <property type="component" value="Unassembled WGS sequence"/>
</dbReference>
<sequence length="149" mass="17232">SGLSIDIQIYNGNTTSDHTPIISVIPTKIKNKIKPHPYTDSPLVDYDNVEELIPEVKLNELILTVRTKRKKKSLDAHGISNFMFNFLEQDHWSLLLKLFNHSFQTSIMPRAWKDTRMVLLAKKEPICSPSLTRPISLIDSFLKKRFITR</sequence>
<gene>
    <name evidence="1" type="ORF">BYL167_LOCUS63393</name>
</gene>
<dbReference type="AlphaFoldDB" id="A0A8S3EYL8"/>
<evidence type="ECO:0000313" key="2">
    <source>
        <dbReference type="Proteomes" id="UP000681967"/>
    </source>
</evidence>
<name>A0A8S3EYL8_9BILA</name>